<keyword evidence="3" id="KW-0238">DNA-binding</keyword>
<accession>A0A6J6IFA5</accession>
<organism evidence="5">
    <name type="scientific">freshwater metagenome</name>
    <dbReference type="NCBI Taxonomy" id="449393"/>
    <lineage>
        <taxon>unclassified sequences</taxon>
        <taxon>metagenomes</taxon>
        <taxon>ecological metagenomes</taxon>
    </lineage>
</organism>
<dbReference type="GO" id="GO:0003677">
    <property type="term" value="F:DNA binding"/>
    <property type="evidence" value="ECO:0007669"/>
    <property type="project" value="UniProtKB-KW"/>
</dbReference>
<keyword evidence="2" id="KW-0067">ATP-binding</keyword>
<name>A0A6J6IFA5_9ZZZZ</name>
<dbReference type="GO" id="GO:0043138">
    <property type="term" value="F:3'-5' DNA helicase activity"/>
    <property type="evidence" value="ECO:0007669"/>
    <property type="project" value="TreeGrafter"/>
</dbReference>
<dbReference type="GO" id="GO:0006310">
    <property type="term" value="P:DNA recombination"/>
    <property type="evidence" value="ECO:0007669"/>
    <property type="project" value="TreeGrafter"/>
</dbReference>
<dbReference type="PANTHER" id="PTHR30580:SF0">
    <property type="entry name" value="PRIMOSOMAL PROTEIN N"/>
    <property type="match status" value="1"/>
</dbReference>
<feature type="domain" description="Primosomal protein N' 3' DNA-binding" evidence="4">
    <location>
        <begin position="14"/>
        <end position="107"/>
    </location>
</feature>
<evidence type="ECO:0000313" key="5">
    <source>
        <dbReference type="EMBL" id="CAB4623235.1"/>
    </source>
</evidence>
<evidence type="ECO:0000259" key="4">
    <source>
        <dbReference type="Pfam" id="PF17764"/>
    </source>
</evidence>
<dbReference type="Gene3D" id="3.40.50.300">
    <property type="entry name" value="P-loop containing nucleotide triphosphate hydrolases"/>
    <property type="match status" value="1"/>
</dbReference>
<evidence type="ECO:0000256" key="3">
    <source>
        <dbReference type="ARBA" id="ARBA00023125"/>
    </source>
</evidence>
<dbReference type="InterPro" id="IPR041222">
    <property type="entry name" value="PriA_3primeBD"/>
</dbReference>
<dbReference type="GO" id="GO:0005524">
    <property type="term" value="F:ATP binding"/>
    <property type="evidence" value="ECO:0007669"/>
    <property type="project" value="UniProtKB-KW"/>
</dbReference>
<protein>
    <submittedName>
        <fullName evidence="5">Unannotated protein</fullName>
    </submittedName>
</protein>
<dbReference type="Gene3D" id="3.40.1440.60">
    <property type="entry name" value="PriA, 3(prime) DNA-binding domain"/>
    <property type="match status" value="1"/>
</dbReference>
<dbReference type="GO" id="GO:0006302">
    <property type="term" value="P:double-strand break repair"/>
    <property type="evidence" value="ECO:0007669"/>
    <property type="project" value="TreeGrafter"/>
</dbReference>
<dbReference type="InterPro" id="IPR027417">
    <property type="entry name" value="P-loop_NTPase"/>
</dbReference>
<reference evidence="5" key="1">
    <citation type="submission" date="2020-05" db="EMBL/GenBank/DDBJ databases">
        <authorList>
            <person name="Chiriac C."/>
            <person name="Salcher M."/>
            <person name="Ghai R."/>
            <person name="Kavagutti S V."/>
        </authorList>
    </citation>
    <scope>NUCLEOTIDE SEQUENCE</scope>
</reference>
<proteinExistence type="predicted"/>
<dbReference type="EMBL" id="CAEZVM010000001">
    <property type="protein sequence ID" value="CAB4623235.1"/>
    <property type="molecule type" value="Genomic_DNA"/>
</dbReference>
<dbReference type="Pfam" id="PF17764">
    <property type="entry name" value="PriA_3primeBD"/>
    <property type="match status" value="1"/>
</dbReference>
<dbReference type="AlphaFoldDB" id="A0A6J6IFA5"/>
<sequence>MSKIARLAIQSGLPQLDRLFDYVVPDALLDNISIGSRVKVGFGNSKKSLEAFVIEFAESSDFKGQLSEVQSIVGTGAFLESEIFLLCRQLAERSACALGEVLKTAIPAHMPRAYAAHTAFSEVTDAIQGEMASTFEAEYLSELAAAGARAFLLSEPRELKLALGQKQISTPAWLALFLAIAVKNIQRGQSTIILVPDYREHTIVVSAIKALGLDSYLADYSQEQAKSKQYTGFLRALDRQPRIVVGSRSAAFAPVHKLGSILLYDESDRSYVDQSSPYLHTRDVALVRESIQDCSLVMASHSMSTDVRRLLDTGYLSDATLSYSPPRISISEPGLRVDSHAYNAIRQGLIVGSVLVQVASLGDSTALYCKLCDEVARCPNCSGPLWVDSGGSKKCRWCNGFALDYLCNCGSAEFSLGRAGATRTAAELGKSFPSARVVESTGENRLVRIKPGKTLVVATAGAEPYLAGGYAAVVLLDARIFLGKQNLRSLEESVRVWSNAVAKLATKSNGVLVGVSGELAQLFALWDHSRISSNELAARKELQLPPAVRMGSVTAELNLVSAISESLSQFGSVVKIGPAPVPGKPGSSLWRLIFKYQYSEGISLARHLKSEVTRIASGRSRVTDSGRNARAVTIKMNDAEVV</sequence>
<dbReference type="InterPro" id="IPR042115">
    <property type="entry name" value="PriA_3primeBD_sf"/>
</dbReference>
<gene>
    <name evidence="5" type="ORF">UFOPK2032_00011</name>
</gene>
<dbReference type="PANTHER" id="PTHR30580">
    <property type="entry name" value="PRIMOSOMAL PROTEIN N"/>
    <property type="match status" value="1"/>
</dbReference>
<evidence type="ECO:0000256" key="2">
    <source>
        <dbReference type="ARBA" id="ARBA00022840"/>
    </source>
</evidence>
<keyword evidence="1" id="KW-0547">Nucleotide-binding</keyword>
<evidence type="ECO:0000256" key="1">
    <source>
        <dbReference type="ARBA" id="ARBA00022741"/>
    </source>
</evidence>
<dbReference type="GO" id="GO:0006270">
    <property type="term" value="P:DNA replication initiation"/>
    <property type="evidence" value="ECO:0007669"/>
    <property type="project" value="TreeGrafter"/>
</dbReference>